<reference evidence="3" key="3">
    <citation type="submission" date="2025-09" db="UniProtKB">
        <authorList>
            <consortium name="Ensembl"/>
        </authorList>
    </citation>
    <scope>IDENTIFICATION</scope>
</reference>
<keyword evidence="4" id="KW-1185">Reference proteome</keyword>
<dbReference type="InterPro" id="IPR044822">
    <property type="entry name" value="Myb_DNA-bind_4"/>
</dbReference>
<name>A0A452GGC1_9SAUR</name>
<reference evidence="3" key="2">
    <citation type="submission" date="2025-08" db="UniProtKB">
        <authorList>
            <consortium name="Ensembl"/>
        </authorList>
    </citation>
    <scope>IDENTIFICATION</scope>
</reference>
<reference evidence="4" key="1">
    <citation type="journal article" date="2017" name="PLoS ONE">
        <title>The Agassiz's desert tortoise genome provides a resource for the conservation of a threatened species.</title>
        <authorList>
            <person name="Tollis M."/>
            <person name="DeNardo D.F."/>
            <person name="Cornelius J.A."/>
            <person name="Dolby G.A."/>
            <person name="Edwards T."/>
            <person name="Henen B.T."/>
            <person name="Karl A.E."/>
            <person name="Murphy R.W."/>
            <person name="Kusumi K."/>
        </authorList>
    </citation>
    <scope>NUCLEOTIDE SEQUENCE [LARGE SCALE GENOMIC DNA]</scope>
</reference>
<evidence type="ECO:0000259" key="2">
    <source>
        <dbReference type="Pfam" id="PF13837"/>
    </source>
</evidence>
<feature type="domain" description="Myb/SANT-like DNA-binding" evidence="2">
    <location>
        <begin position="100"/>
        <end position="185"/>
    </location>
</feature>
<organism evidence="3 4">
    <name type="scientific">Gopherus agassizii</name>
    <name type="common">Agassiz's desert tortoise</name>
    <dbReference type="NCBI Taxonomy" id="38772"/>
    <lineage>
        <taxon>Eukaryota</taxon>
        <taxon>Metazoa</taxon>
        <taxon>Chordata</taxon>
        <taxon>Craniata</taxon>
        <taxon>Vertebrata</taxon>
        <taxon>Euteleostomi</taxon>
        <taxon>Archelosauria</taxon>
        <taxon>Testudinata</taxon>
        <taxon>Testudines</taxon>
        <taxon>Cryptodira</taxon>
        <taxon>Durocryptodira</taxon>
        <taxon>Testudinoidea</taxon>
        <taxon>Testudinidae</taxon>
        <taxon>Gopherus</taxon>
    </lineage>
</organism>
<dbReference type="PANTHER" id="PTHR47595">
    <property type="entry name" value="HEAT SHOCK 70 KDA PROTEIN 14"/>
    <property type="match status" value="1"/>
</dbReference>
<dbReference type="PANTHER" id="PTHR47595:SF1">
    <property type="entry name" value="MYB_SANT-LIKE DNA-BINDING DOMAIN-CONTAINING PROTEIN"/>
    <property type="match status" value="1"/>
</dbReference>
<dbReference type="Ensembl" id="ENSGAGT00000000700.1">
    <property type="protein sequence ID" value="ENSGAGP00000000623.1"/>
    <property type="gene ID" value="ENSGAGG00000000525.1"/>
</dbReference>
<evidence type="ECO:0000313" key="3">
    <source>
        <dbReference type="Ensembl" id="ENSGAGP00000000623.1"/>
    </source>
</evidence>
<protein>
    <recommendedName>
        <fullName evidence="2">Myb/SANT-like DNA-binding domain-containing protein</fullName>
    </recommendedName>
</protein>
<dbReference type="Gene3D" id="1.10.10.60">
    <property type="entry name" value="Homeodomain-like"/>
    <property type="match status" value="1"/>
</dbReference>
<dbReference type="Proteomes" id="UP000291020">
    <property type="component" value="Unassembled WGS sequence"/>
</dbReference>
<proteinExistence type="predicted"/>
<dbReference type="STRING" id="38772.ENSGAGP00000000623"/>
<feature type="region of interest" description="Disordered" evidence="1">
    <location>
        <begin position="225"/>
        <end position="249"/>
    </location>
</feature>
<accession>A0A452GGC1</accession>
<sequence>TAVWWFGGGKLLEVGRKQKRRVIDHCKHGALFFVYFFGPQKVSRNSHAAALVSSLNSTALQPTHSSALQAVGILNSISCLLASQVSLTGYRTKHAPAQTTAELLDLINIWGEESLQSQLQVTHRNQDTYGQISQGLCKKGYDRDTQQCSVKIKELRQAYHKVREANHCSGGAPKTCRFYKELNAILGGDPISIADSPVDTSEAAERGVTQRLKFQMKKWSSQLDRPVGRQPGTFLHSRSALRGAGEMSR</sequence>
<dbReference type="AlphaFoldDB" id="A0A452GGC1"/>
<evidence type="ECO:0000256" key="1">
    <source>
        <dbReference type="SAM" id="MobiDB-lite"/>
    </source>
</evidence>
<evidence type="ECO:0000313" key="4">
    <source>
        <dbReference type="Proteomes" id="UP000291020"/>
    </source>
</evidence>
<dbReference type="Pfam" id="PF13837">
    <property type="entry name" value="Myb_DNA-bind_4"/>
    <property type="match status" value="1"/>
</dbReference>